<protein>
    <submittedName>
        <fullName evidence="1">Uncharacterized protein</fullName>
    </submittedName>
</protein>
<comment type="caution">
    <text evidence="1">The sequence shown here is derived from an EMBL/GenBank/DDBJ whole genome shotgun (WGS) entry which is preliminary data.</text>
</comment>
<evidence type="ECO:0000313" key="2">
    <source>
        <dbReference type="Proteomes" id="UP001148629"/>
    </source>
</evidence>
<gene>
    <name evidence="1" type="ORF">NM208_g16683</name>
</gene>
<dbReference type="EMBL" id="JANRMS010005352">
    <property type="protein sequence ID" value="KAJ3502641.1"/>
    <property type="molecule type" value="Genomic_DNA"/>
</dbReference>
<proteinExistence type="predicted"/>
<keyword evidence="2" id="KW-1185">Reference proteome</keyword>
<evidence type="ECO:0000313" key="1">
    <source>
        <dbReference type="EMBL" id="KAJ3502641.1"/>
    </source>
</evidence>
<dbReference type="Proteomes" id="UP001148629">
    <property type="component" value="Unassembled WGS sequence"/>
</dbReference>
<name>A0ACC1R9I9_9HYPO</name>
<organism evidence="1 2">
    <name type="scientific">Fusarium decemcellulare</name>
    <dbReference type="NCBI Taxonomy" id="57161"/>
    <lineage>
        <taxon>Eukaryota</taxon>
        <taxon>Fungi</taxon>
        <taxon>Dikarya</taxon>
        <taxon>Ascomycota</taxon>
        <taxon>Pezizomycotina</taxon>
        <taxon>Sordariomycetes</taxon>
        <taxon>Hypocreomycetidae</taxon>
        <taxon>Hypocreales</taxon>
        <taxon>Nectriaceae</taxon>
        <taxon>Fusarium</taxon>
        <taxon>Fusarium decemcellulare species complex</taxon>
    </lineage>
</organism>
<reference evidence="1" key="1">
    <citation type="submission" date="2022-08" db="EMBL/GenBank/DDBJ databases">
        <title>Genome Sequence of Fusarium decemcellulare.</title>
        <authorList>
            <person name="Buettner E."/>
        </authorList>
    </citation>
    <scope>NUCLEOTIDE SEQUENCE</scope>
    <source>
        <strain evidence="1">Babe19</strain>
    </source>
</reference>
<accession>A0ACC1R9I9</accession>
<sequence>MTPATKSNDDRYAAVPEAMDQLPFNGISVIVVGSGIGGLSAARELWRIGCKVRVLEKRPQEITTGDRFLLGPSGVLPMRKFPRLMRENNDIGVFPELCVFNYDGTLLAKFPIRELLSESARAELPPGTAPQETSRPRIYAAMLAQLQRVDVAVEHGCEVVSDGTRLKADLVVAADGLQSQSGKLVYGREVPLLPVGTAAFRASYSLELAADNTLIQETYPADKAPMMCIYLGRPEDMQLFVWRFHHEIGWGAQRRGSFHAVMGQVLVSLNDGRMAVDPLRTSSSSGRGHPSNTSW</sequence>